<protein>
    <submittedName>
        <fullName evidence="1">Unnamed protein product</fullName>
    </submittedName>
</protein>
<accession>A0ACB5UCP6</accession>
<dbReference type="EMBL" id="BSXV01009816">
    <property type="protein sequence ID" value="GMF07528.1"/>
    <property type="molecule type" value="Genomic_DNA"/>
</dbReference>
<reference evidence="1" key="1">
    <citation type="submission" date="2023-04" db="EMBL/GenBank/DDBJ databases">
        <title>Candida boidinii NBRC 1967.</title>
        <authorList>
            <person name="Ichikawa N."/>
            <person name="Sato H."/>
            <person name="Tonouchi N."/>
        </authorList>
    </citation>
    <scope>NUCLEOTIDE SEQUENCE</scope>
    <source>
        <strain evidence="1">NBRC 1967</strain>
    </source>
</reference>
<name>A0ACB5UCP6_CANBO</name>
<evidence type="ECO:0000313" key="2">
    <source>
        <dbReference type="Proteomes" id="UP001165101"/>
    </source>
</evidence>
<keyword evidence="2" id="KW-1185">Reference proteome</keyword>
<sequence>MENVFKRGISISPILNQNLLYETNEKGNISVNVSSFHIVDCEVISKGLPLILLNNDEIYSYSTEMDTWIKVLDVFYYNNLDIELLNDSISKQKIMSIFQRRIILKKYQQRNDNSKDINSDEKEFKDSILNSFKENSKLVNQIID</sequence>
<evidence type="ECO:0000313" key="1">
    <source>
        <dbReference type="EMBL" id="GMF07528.1"/>
    </source>
</evidence>
<comment type="caution">
    <text evidence="1">The sequence shown here is derived from an EMBL/GenBank/DDBJ whole genome shotgun (WGS) entry which is preliminary data.</text>
</comment>
<dbReference type="Proteomes" id="UP001165101">
    <property type="component" value="Unassembled WGS sequence"/>
</dbReference>
<organism evidence="1 2">
    <name type="scientific">Candida boidinii</name>
    <name type="common">Yeast</name>
    <dbReference type="NCBI Taxonomy" id="5477"/>
    <lineage>
        <taxon>Eukaryota</taxon>
        <taxon>Fungi</taxon>
        <taxon>Dikarya</taxon>
        <taxon>Ascomycota</taxon>
        <taxon>Saccharomycotina</taxon>
        <taxon>Pichiomycetes</taxon>
        <taxon>Pichiales</taxon>
        <taxon>Pichiaceae</taxon>
        <taxon>Ogataea</taxon>
        <taxon>Ogataea/Candida clade</taxon>
    </lineage>
</organism>
<gene>
    <name evidence="1" type="ORF">Cboi01_000675700</name>
</gene>
<proteinExistence type="predicted"/>